<dbReference type="Proteomes" id="UP000682733">
    <property type="component" value="Unassembled WGS sequence"/>
</dbReference>
<comment type="caution">
    <text evidence="3">The sequence shown here is derived from an EMBL/GenBank/DDBJ whole genome shotgun (WGS) entry which is preliminary data.</text>
</comment>
<keyword evidence="1" id="KW-0472">Membrane</keyword>
<keyword evidence="1" id="KW-0812">Transmembrane</keyword>
<sequence length="179" mass="20974">NTIAAALFACKIYQIDEHHPNNFDEQKEKKFDIHAAKIIDKCFDEDEDFSLEILTTKSNFNYTPLELAKQINSRPFIETKCFQKYLDFQWYGSTNYKHTLKFGFQLLLLWVFPLLVLTPIGNQILPSRNDENSFVLLVDYFPYNNNGGRRNGFSIGIPITEIFLHICLWGLILEELREV</sequence>
<dbReference type="PANTHER" id="PTHR13800:SF1">
    <property type="entry name" value="TRANSIENT RECEPTOR POTENTIAL CATION CHANNEL TRPM"/>
    <property type="match status" value="1"/>
</dbReference>
<evidence type="ECO:0000256" key="1">
    <source>
        <dbReference type="SAM" id="Phobius"/>
    </source>
</evidence>
<feature type="transmembrane region" description="Helical" evidence="1">
    <location>
        <begin position="153"/>
        <end position="173"/>
    </location>
</feature>
<evidence type="ECO:0000313" key="3">
    <source>
        <dbReference type="EMBL" id="CAF4159117.1"/>
    </source>
</evidence>
<accession>A0A8S2REU7</accession>
<feature type="transmembrane region" description="Helical" evidence="1">
    <location>
        <begin position="106"/>
        <end position="125"/>
    </location>
</feature>
<keyword evidence="1" id="KW-1133">Transmembrane helix</keyword>
<proteinExistence type="predicted"/>
<dbReference type="EMBL" id="CAJOBA010044092">
    <property type="protein sequence ID" value="CAF4159117.1"/>
    <property type="molecule type" value="Genomic_DNA"/>
</dbReference>
<evidence type="ECO:0000313" key="2">
    <source>
        <dbReference type="EMBL" id="CAF1348429.1"/>
    </source>
</evidence>
<protein>
    <submittedName>
        <fullName evidence="3">Uncharacterized protein</fullName>
    </submittedName>
</protein>
<feature type="non-terminal residue" evidence="3">
    <location>
        <position position="1"/>
    </location>
</feature>
<dbReference type="GO" id="GO:0005886">
    <property type="term" value="C:plasma membrane"/>
    <property type="evidence" value="ECO:0007669"/>
    <property type="project" value="TreeGrafter"/>
</dbReference>
<dbReference type="GO" id="GO:0030001">
    <property type="term" value="P:metal ion transport"/>
    <property type="evidence" value="ECO:0007669"/>
    <property type="project" value="TreeGrafter"/>
</dbReference>
<dbReference type="AlphaFoldDB" id="A0A8S2REU7"/>
<organism evidence="3 4">
    <name type="scientific">Didymodactylos carnosus</name>
    <dbReference type="NCBI Taxonomy" id="1234261"/>
    <lineage>
        <taxon>Eukaryota</taxon>
        <taxon>Metazoa</taxon>
        <taxon>Spiralia</taxon>
        <taxon>Gnathifera</taxon>
        <taxon>Rotifera</taxon>
        <taxon>Eurotatoria</taxon>
        <taxon>Bdelloidea</taxon>
        <taxon>Philodinida</taxon>
        <taxon>Philodinidae</taxon>
        <taxon>Didymodactylos</taxon>
    </lineage>
</organism>
<dbReference type="GO" id="GO:0005261">
    <property type="term" value="F:monoatomic cation channel activity"/>
    <property type="evidence" value="ECO:0007669"/>
    <property type="project" value="TreeGrafter"/>
</dbReference>
<dbReference type="Proteomes" id="UP000677228">
    <property type="component" value="Unassembled WGS sequence"/>
</dbReference>
<gene>
    <name evidence="2" type="ORF">OVA965_LOCUS30680</name>
    <name evidence="3" type="ORF">TMI583_LOCUS31485</name>
</gene>
<dbReference type="PANTHER" id="PTHR13800">
    <property type="entry name" value="TRANSIENT RECEPTOR POTENTIAL CATION CHANNEL, SUBFAMILY M, MEMBER 6"/>
    <property type="match status" value="1"/>
</dbReference>
<dbReference type="EMBL" id="CAJNOK010022459">
    <property type="protein sequence ID" value="CAF1348429.1"/>
    <property type="molecule type" value="Genomic_DNA"/>
</dbReference>
<name>A0A8S2REU7_9BILA</name>
<reference evidence="3" key="1">
    <citation type="submission" date="2021-02" db="EMBL/GenBank/DDBJ databases">
        <authorList>
            <person name="Nowell W R."/>
        </authorList>
    </citation>
    <scope>NUCLEOTIDE SEQUENCE</scope>
</reference>
<evidence type="ECO:0000313" key="4">
    <source>
        <dbReference type="Proteomes" id="UP000682733"/>
    </source>
</evidence>
<dbReference type="InterPro" id="IPR050927">
    <property type="entry name" value="TRPM"/>
</dbReference>